<comment type="caution">
    <text evidence="1">The sequence shown here is derived from an EMBL/GenBank/DDBJ whole genome shotgun (WGS) entry which is preliminary data.</text>
</comment>
<organism evidence="1 2">
    <name type="scientific">Roseofilum reptotaenium AO1-A</name>
    <dbReference type="NCBI Taxonomy" id="1925591"/>
    <lineage>
        <taxon>Bacteria</taxon>
        <taxon>Bacillati</taxon>
        <taxon>Cyanobacteriota</taxon>
        <taxon>Cyanophyceae</taxon>
        <taxon>Desertifilales</taxon>
        <taxon>Desertifilaceae</taxon>
        <taxon>Roseofilum</taxon>
    </lineage>
</organism>
<accession>A0A1L9QKJ0</accession>
<dbReference type="AlphaFoldDB" id="A0A1L9QKJ0"/>
<sequence>MTILKPEQIEQLLKYCPWLEEIFAPGGYPPWGDTEEEIIKTLLKHLEQSTPTEEFLTLAKDLLGFRVGGKAEEYRTICNRLVRHFFKQQNKCNDQQLQLTDQIRDCEYLEEALLLNLQDLKKLKKELTSLREDIYTAFSLTGDKDLDDDDIAF</sequence>
<gene>
    <name evidence="1" type="ORF">BI308_23080</name>
</gene>
<reference evidence="1" key="1">
    <citation type="submission" date="2016-10" db="EMBL/GenBank/DDBJ databases">
        <title>CRISPR-Cas defence system in Roseofilum reptotaenium: evidence of a bacteriophage-cyanobacterium arms race in the coral black band disease.</title>
        <authorList>
            <person name="Buerger P."/>
            <person name="Wood-Charlson E.M."/>
            <person name="Weynberg K.D."/>
            <person name="Willis B."/>
            <person name="Van Oppen M.J."/>
        </authorList>
    </citation>
    <scope>NUCLEOTIDE SEQUENCE [LARGE SCALE GENOMIC DNA]</scope>
    <source>
        <strain evidence="1">AO1-A</strain>
    </source>
</reference>
<proteinExistence type="predicted"/>
<protein>
    <submittedName>
        <fullName evidence="1">Uncharacterized protein</fullName>
    </submittedName>
</protein>
<evidence type="ECO:0000313" key="1">
    <source>
        <dbReference type="EMBL" id="OJJ16903.1"/>
    </source>
</evidence>
<keyword evidence="2" id="KW-1185">Reference proteome</keyword>
<dbReference type="EMBL" id="MLAW01000061">
    <property type="protein sequence ID" value="OJJ16903.1"/>
    <property type="molecule type" value="Genomic_DNA"/>
</dbReference>
<dbReference type="STRING" id="1925591.BI308_23080"/>
<evidence type="ECO:0000313" key="2">
    <source>
        <dbReference type="Proteomes" id="UP000183940"/>
    </source>
</evidence>
<name>A0A1L9QKJ0_9CYAN</name>
<dbReference type="Proteomes" id="UP000183940">
    <property type="component" value="Unassembled WGS sequence"/>
</dbReference>